<keyword evidence="2" id="KW-0547">Nucleotide-binding</keyword>
<dbReference type="GO" id="GO:0005886">
    <property type="term" value="C:plasma membrane"/>
    <property type="evidence" value="ECO:0007669"/>
    <property type="project" value="TreeGrafter"/>
</dbReference>
<dbReference type="EMBL" id="PXVC01000031">
    <property type="protein sequence ID" value="PSI01467.1"/>
    <property type="molecule type" value="Genomic_DNA"/>
</dbReference>
<dbReference type="InterPro" id="IPR027417">
    <property type="entry name" value="P-loop_NTPase"/>
</dbReference>
<reference evidence="6" key="1">
    <citation type="submission" date="2018-03" db="EMBL/GenBank/DDBJ databases">
        <title>Ecological and genomic features of two cosmopolitan and abundant freshwater picocyanobacteria.</title>
        <authorList>
            <person name="Cabello-Yeves P.J."/>
            <person name="Picazo A."/>
            <person name="Camacho A."/>
            <person name="Callieri C."/>
            <person name="Rosselli R."/>
            <person name="Roda-Garcia J."/>
            <person name="Coutinho F.H."/>
            <person name="Rodriguez-Valera F."/>
        </authorList>
    </citation>
    <scope>NUCLEOTIDE SEQUENCE [LARGE SCALE GENOMIC DNA]</scope>
    <source>
        <strain evidence="6">Tous</strain>
    </source>
</reference>
<dbReference type="InterPro" id="IPR003593">
    <property type="entry name" value="AAA+_ATPase"/>
</dbReference>
<protein>
    <submittedName>
        <fullName evidence="5">High-affinity branched-chain amino acid ABC transporter ATP-binding protein LivG</fullName>
    </submittedName>
</protein>
<name>A0A2P7EE28_9SYNE</name>
<evidence type="ECO:0000256" key="1">
    <source>
        <dbReference type="ARBA" id="ARBA00022448"/>
    </source>
</evidence>
<dbReference type="GO" id="GO:0016887">
    <property type="term" value="F:ATP hydrolysis activity"/>
    <property type="evidence" value="ECO:0007669"/>
    <property type="project" value="InterPro"/>
</dbReference>
<keyword evidence="6" id="KW-1185">Reference proteome</keyword>
<dbReference type="InterPro" id="IPR051120">
    <property type="entry name" value="ABC_AA/LPS_Transport"/>
</dbReference>
<dbReference type="InterPro" id="IPR017871">
    <property type="entry name" value="ABC_transporter-like_CS"/>
</dbReference>
<evidence type="ECO:0000256" key="3">
    <source>
        <dbReference type="ARBA" id="ARBA00022840"/>
    </source>
</evidence>
<sequence length="240" mass="26263">MSAPTSTNNLLEIEQLSVCFGGLQALDRVNLSINEGEILGLIGPNGAGKTTLFNVITGLTAPSHGKLRWQGNSLAGKKPEQICRLGLARTFQNLRLFRELSCINNLQVAMGSNNRRAALELLALVQLQEKADAAAASLAYGDQRKLEFARALATKPKLLLLDEAAAGMNPIEKQDLQALVQRVRCQFKITILIIEHHVPLMMQLCDRLAVLNFGRCIALGSPEQVRRDPLVIEAYLGSQR</sequence>
<evidence type="ECO:0000313" key="5">
    <source>
        <dbReference type="EMBL" id="PSI01467.1"/>
    </source>
</evidence>
<dbReference type="CDD" id="cd03219">
    <property type="entry name" value="ABC_Mj1267_LivG_branched"/>
    <property type="match status" value="1"/>
</dbReference>
<evidence type="ECO:0000259" key="4">
    <source>
        <dbReference type="PROSITE" id="PS50893"/>
    </source>
</evidence>
<keyword evidence="3 5" id="KW-0067">ATP-binding</keyword>
<dbReference type="PANTHER" id="PTHR45772:SF4">
    <property type="entry name" value="ABC TRANSPORTER ATP-BINDING PROTEIN"/>
    <property type="match status" value="1"/>
</dbReference>
<evidence type="ECO:0000256" key="2">
    <source>
        <dbReference type="ARBA" id="ARBA00022741"/>
    </source>
</evidence>
<keyword evidence="1" id="KW-0813">Transport</keyword>
<dbReference type="PROSITE" id="PS00211">
    <property type="entry name" value="ABC_TRANSPORTER_1"/>
    <property type="match status" value="1"/>
</dbReference>
<dbReference type="SMART" id="SM00382">
    <property type="entry name" value="AAA"/>
    <property type="match status" value="1"/>
</dbReference>
<dbReference type="SUPFAM" id="SSF52540">
    <property type="entry name" value="P-loop containing nucleoside triphosphate hydrolases"/>
    <property type="match status" value="1"/>
</dbReference>
<dbReference type="GO" id="GO:0005524">
    <property type="term" value="F:ATP binding"/>
    <property type="evidence" value="ECO:0007669"/>
    <property type="project" value="UniProtKB-KW"/>
</dbReference>
<dbReference type="Pfam" id="PF12399">
    <property type="entry name" value="BCA_ABC_TP_C"/>
    <property type="match status" value="1"/>
</dbReference>
<proteinExistence type="predicted"/>
<dbReference type="STRING" id="1910958.BTM30_02145"/>
<dbReference type="InterPro" id="IPR032823">
    <property type="entry name" value="BCA_ABC_TP_C"/>
</dbReference>
<organism evidence="5 6">
    <name type="scientific">Synechococcus lacustris str. Tous</name>
    <dbReference type="NCBI Taxonomy" id="1910958"/>
    <lineage>
        <taxon>Bacteria</taxon>
        <taxon>Bacillati</taxon>
        <taxon>Cyanobacteriota</taxon>
        <taxon>Cyanophyceae</taxon>
        <taxon>Synechococcales</taxon>
        <taxon>Synechococcaceae</taxon>
        <taxon>Synechococcus</taxon>
    </lineage>
</organism>
<dbReference type="PANTHER" id="PTHR45772">
    <property type="entry name" value="CONSERVED COMPONENT OF ABC TRANSPORTER FOR NATURAL AMINO ACIDS-RELATED"/>
    <property type="match status" value="1"/>
</dbReference>
<dbReference type="AlphaFoldDB" id="A0A2P7EE28"/>
<dbReference type="PROSITE" id="PS50893">
    <property type="entry name" value="ABC_TRANSPORTER_2"/>
    <property type="match status" value="1"/>
</dbReference>
<comment type="caution">
    <text evidence="5">The sequence shown here is derived from an EMBL/GenBank/DDBJ whole genome shotgun (WGS) entry which is preliminary data.</text>
</comment>
<dbReference type="Pfam" id="PF00005">
    <property type="entry name" value="ABC_tran"/>
    <property type="match status" value="1"/>
</dbReference>
<gene>
    <name evidence="5" type="primary">livG</name>
    <name evidence="5" type="ORF">C7K08_07990</name>
</gene>
<feature type="domain" description="ABC transporter" evidence="4">
    <location>
        <begin position="11"/>
        <end position="238"/>
    </location>
</feature>
<accession>A0A2P7EE28</accession>
<evidence type="ECO:0000313" key="6">
    <source>
        <dbReference type="Proteomes" id="UP000240206"/>
    </source>
</evidence>
<dbReference type="RefSeq" id="WP_106500111.1">
    <property type="nucleotide sequence ID" value="NZ_PXVC01000031.1"/>
</dbReference>
<dbReference type="Gene3D" id="3.40.50.300">
    <property type="entry name" value="P-loop containing nucleotide triphosphate hydrolases"/>
    <property type="match status" value="1"/>
</dbReference>
<dbReference type="Proteomes" id="UP000240206">
    <property type="component" value="Unassembled WGS sequence"/>
</dbReference>
<dbReference type="InterPro" id="IPR003439">
    <property type="entry name" value="ABC_transporter-like_ATP-bd"/>
</dbReference>